<evidence type="ECO:0000313" key="3">
    <source>
        <dbReference type="Proteomes" id="UP001187192"/>
    </source>
</evidence>
<dbReference type="AlphaFoldDB" id="A0AA88DTF0"/>
<keyword evidence="3" id="KW-1185">Reference proteome</keyword>
<dbReference type="Proteomes" id="UP001187192">
    <property type="component" value="Unassembled WGS sequence"/>
</dbReference>
<feature type="compositionally biased region" description="Acidic residues" evidence="1">
    <location>
        <begin position="114"/>
        <end position="124"/>
    </location>
</feature>
<gene>
    <name evidence="2" type="ORF">TIFTF001_030612</name>
</gene>
<evidence type="ECO:0000313" key="2">
    <source>
        <dbReference type="EMBL" id="GMN61532.1"/>
    </source>
</evidence>
<comment type="caution">
    <text evidence="2">The sequence shown here is derived from an EMBL/GenBank/DDBJ whole genome shotgun (WGS) entry which is preliminary data.</text>
</comment>
<proteinExistence type="predicted"/>
<evidence type="ECO:0000256" key="1">
    <source>
        <dbReference type="SAM" id="MobiDB-lite"/>
    </source>
</evidence>
<sequence>MEAVFNVYSYYLNKSREVTVADRDPKICLERIVAYHDNWPRLRGQEREKERYEKRRQRGERSVPATWQRQCRPEDGDSDDGAIRDISHRERAKTDRGFESDMVAHGDCRRQEQAEMEAGEEGEGAEEREFRRES</sequence>
<accession>A0AA88DTF0</accession>
<dbReference type="EMBL" id="BTGU01000113">
    <property type="protein sequence ID" value="GMN61532.1"/>
    <property type="molecule type" value="Genomic_DNA"/>
</dbReference>
<name>A0AA88DTF0_FICCA</name>
<reference evidence="2" key="1">
    <citation type="submission" date="2023-07" db="EMBL/GenBank/DDBJ databases">
        <title>draft genome sequence of fig (Ficus carica).</title>
        <authorList>
            <person name="Takahashi T."/>
            <person name="Nishimura K."/>
        </authorList>
    </citation>
    <scope>NUCLEOTIDE SEQUENCE</scope>
</reference>
<protein>
    <submittedName>
        <fullName evidence="2">Uncharacterized protein</fullName>
    </submittedName>
</protein>
<feature type="compositionally biased region" description="Basic and acidic residues" evidence="1">
    <location>
        <begin position="125"/>
        <end position="134"/>
    </location>
</feature>
<feature type="compositionally biased region" description="Basic and acidic residues" evidence="1">
    <location>
        <begin position="71"/>
        <end position="113"/>
    </location>
</feature>
<organism evidence="2 3">
    <name type="scientific">Ficus carica</name>
    <name type="common">Common fig</name>
    <dbReference type="NCBI Taxonomy" id="3494"/>
    <lineage>
        <taxon>Eukaryota</taxon>
        <taxon>Viridiplantae</taxon>
        <taxon>Streptophyta</taxon>
        <taxon>Embryophyta</taxon>
        <taxon>Tracheophyta</taxon>
        <taxon>Spermatophyta</taxon>
        <taxon>Magnoliopsida</taxon>
        <taxon>eudicotyledons</taxon>
        <taxon>Gunneridae</taxon>
        <taxon>Pentapetalae</taxon>
        <taxon>rosids</taxon>
        <taxon>fabids</taxon>
        <taxon>Rosales</taxon>
        <taxon>Moraceae</taxon>
        <taxon>Ficeae</taxon>
        <taxon>Ficus</taxon>
    </lineage>
</organism>
<feature type="compositionally biased region" description="Basic and acidic residues" evidence="1">
    <location>
        <begin position="43"/>
        <end position="53"/>
    </location>
</feature>
<feature type="region of interest" description="Disordered" evidence="1">
    <location>
        <begin position="43"/>
        <end position="134"/>
    </location>
</feature>